<dbReference type="SUPFAM" id="SSF55666">
    <property type="entry name" value="Ribonuclease PH domain 2-like"/>
    <property type="match status" value="2"/>
</dbReference>
<dbReference type="InterPro" id="IPR012162">
    <property type="entry name" value="PNPase"/>
</dbReference>
<evidence type="ECO:0000256" key="3">
    <source>
        <dbReference type="ARBA" id="ARBA00022490"/>
    </source>
</evidence>
<dbReference type="GO" id="GO:0003723">
    <property type="term" value="F:RNA binding"/>
    <property type="evidence" value="ECO:0007669"/>
    <property type="project" value="UniProtKB-UniRule"/>
</dbReference>
<dbReference type="InterPro" id="IPR004087">
    <property type="entry name" value="KH_dom"/>
</dbReference>
<dbReference type="FunFam" id="2.40.50.140:FF:000023">
    <property type="entry name" value="Polyribonucleotide nucleotidyltransferase"/>
    <property type="match status" value="1"/>
</dbReference>
<dbReference type="Pfam" id="PF03725">
    <property type="entry name" value="RNase_PH_C"/>
    <property type="match status" value="2"/>
</dbReference>
<dbReference type="CDD" id="cd11363">
    <property type="entry name" value="RNase_PH_PNPase_1"/>
    <property type="match status" value="1"/>
</dbReference>
<keyword evidence="7 9" id="KW-0460">Magnesium</keyword>
<evidence type="ECO:0000256" key="10">
    <source>
        <dbReference type="SAM" id="MobiDB-lite"/>
    </source>
</evidence>
<dbReference type="SUPFAM" id="SSF50249">
    <property type="entry name" value="Nucleic acid-binding proteins"/>
    <property type="match status" value="1"/>
</dbReference>
<sequence length="762" mass="82835">MPPGAPDGPGHRRRTNVTASFSMELGGRTMTLETGRLAKQASGSVLVKYGDSVVLCTAVGSATPREGVDFFPLTVDYEERMYSVGRIPGNWFRREGRPTSKAILWARLTDRPIRPLFPEGFRNDVQVVCTVLSVDPDHPVEIMGMIGASAALTISDIPFEGPIGGVIVGLVDGQFVINPTAEQQERSEMHLVVAGTEHAVLMVEAGAKEVPEETMLDAILFGHEVIKNTIIPTIKQMQAEVGKPKREVVLFNPPPELEQAVREAATVRLREAVRNPDKLAREEAVAAVGEAVQAELAEQFPESEKHIAYLLKKVLKEEVRRAIIEEGIRPDGRSLTEIRPIECAVDLLPRPHGSGLFQRGQTQVLSICTLGTLGDMQKLDDLTLEETKRFMHHYNFPPYSVGETRPLRGPGRREIGHGALAERALEPVIPPEEEFPYTIRVVSEVLESNGSSSMASVCGSTLALMAAGVPIKAPVAGVAMGLVEDPETGRYAVLTDIQGIEDALGDMDFKVAGTKKGVTALQMDMKISGTSREILEKALMQAREGRMFIMEKMLACISEPRKELSPWAPRIITMKISPEKIRDVIGKGGSTINKIIEETKVGHTKVEIDIQDDGTIYIAAVNLEAGERARQMIEALVKDPEPGMIYTGRVTRLMQFGAFVEILPGKEGLVHISELSDKRVARVEDVVNIGDEVTVKVTEIDRLGRINLSIKDAMPKQAASQPSGRPEARQPQPKPGQGKPGPAKAGAGRPGPGKPGPGRHGR</sequence>
<dbReference type="CDD" id="cd11364">
    <property type="entry name" value="RNase_PH_PNPase_2"/>
    <property type="match status" value="1"/>
</dbReference>
<dbReference type="NCBIfam" id="TIGR03591">
    <property type="entry name" value="polynuc_phos"/>
    <property type="match status" value="1"/>
</dbReference>
<keyword evidence="8 9" id="KW-0694">RNA-binding</keyword>
<dbReference type="InterPro" id="IPR015848">
    <property type="entry name" value="PNPase_PH_RNA-bd_bac/org-type"/>
</dbReference>
<dbReference type="NCBIfam" id="NF008805">
    <property type="entry name" value="PRK11824.1"/>
    <property type="match status" value="1"/>
</dbReference>
<protein>
    <recommendedName>
        <fullName evidence="9">Polyribonucleotide nucleotidyltransferase</fullName>
        <ecNumber evidence="9">2.7.7.8</ecNumber>
    </recommendedName>
    <alternativeName>
        <fullName evidence="9">Polynucleotide phosphorylase</fullName>
        <shortName evidence="9">PNPase</shortName>
    </alternativeName>
</protein>
<dbReference type="InterPro" id="IPR001247">
    <property type="entry name" value="ExoRNase_PH_dom1"/>
</dbReference>
<keyword evidence="4 9" id="KW-0808">Transferase</keyword>
<dbReference type="FunFam" id="3.30.230.70:FF:000001">
    <property type="entry name" value="Polyribonucleotide nucleotidyltransferase"/>
    <property type="match status" value="1"/>
</dbReference>
<evidence type="ECO:0000259" key="11">
    <source>
        <dbReference type="PROSITE" id="PS50126"/>
    </source>
</evidence>
<dbReference type="InterPro" id="IPR015847">
    <property type="entry name" value="ExoRNase_PH_dom2"/>
</dbReference>
<dbReference type="CDD" id="cd02393">
    <property type="entry name" value="KH-I_PNPase"/>
    <property type="match status" value="1"/>
</dbReference>
<evidence type="ECO:0000313" key="12">
    <source>
        <dbReference type="EMBL" id="MBY6276929.1"/>
    </source>
</evidence>
<comment type="similarity">
    <text evidence="2 9">Belongs to the polyribonucleotide nucleotidyltransferase family.</text>
</comment>
<dbReference type="CDD" id="cd04472">
    <property type="entry name" value="S1_PNPase"/>
    <property type="match status" value="1"/>
</dbReference>
<dbReference type="GO" id="GO:0005829">
    <property type="term" value="C:cytosol"/>
    <property type="evidence" value="ECO:0007669"/>
    <property type="project" value="TreeGrafter"/>
</dbReference>
<reference evidence="12" key="1">
    <citation type="submission" date="2017-11" db="EMBL/GenBank/DDBJ databases">
        <title>Three new genomes from thermophilic consortium.</title>
        <authorList>
            <person name="Quaggio R."/>
            <person name="Amgarten D."/>
            <person name="Setubal J.C."/>
        </authorList>
    </citation>
    <scope>NUCLEOTIDE SEQUENCE</scope>
    <source>
        <strain evidence="12">ZCTH01-B2</strain>
    </source>
</reference>
<dbReference type="InterPro" id="IPR036345">
    <property type="entry name" value="ExoRNase_PH_dom2_sf"/>
</dbReference>
<dbReference type="Gene3D" id="2.40.50.140">
    <property type="entry name" value="Nucleic acid-binding proteins"/>
    <property type="match status" value="1"/>
</dbReference>
<gene>
    <name evidence="9 12" type="primary">pnp</name>
    <name evidence="12" type="ORF">CWE10_12085</name>
</gene>
<dbReference type="PROSITE" id="PS50126">
    <property type="entry name" value="S1"/>
    <property type="match status" value="1"/>
</dbReference>
<evidence type="ECO:0000256" key="2">
    <source>
        <dbReference type="ARBA" id="ARBA00007404"/>
    </source>
</evidence>
<dbReference type="FunFam" id="3.30.1370.10:FF:000001">
    <property type="entry name" value="Polyribonucleotide nucleotidyltransferase"/>
    <property type="match status" value="1"/>
</dbReference>
<evidence type="ECO:0000256" key="5">
    <source>
        <dbReference type="ARBA" id="ARBA00022695"/>
    </source>
</evidence>
<proteinExistence type="inferred from homology"/>
<dbReference type="EC" id="2.7.7.8" evidence="9"/>
<dbReference type="GO" id="GO:0006396">
    <property type="term" value="P:RNA processing"/>
    <property type="evidence" value="ECO:0007669"/>
    <property type="project" value="InterPro"/>
</dbReference>
<comment type="catalytic activity">
    <reaction evidence="9">
        <text>RNA(n+1) + phosphate = RNA(n) + a ribonucleoside 5'-diphosphate</text>
        <dbReference type="Rhea" id="RHEA:22096"/>
        <dbReference type="Rhea" id="RHEA-COMP:14527"/>
        <dbReference type="Rhea" id="RHEA-COMP:17342"/>
        <dbReference type="ChEBI" id="CHEBI:43474"/>
        <dbReference type="ChEBI" id="CHEBI:57930"/>
        <dbReference type="ChEBI" id="CHEBI:140395"/>
        <dbReference type="EC" id="2.7.7.8"/>
    </reaction>
</comment>
<organism evidence="12 13">
    <name type="scientific">Symbiobacterium thermophilum</name>
    <dbReference type="NCBI Taxonomy" id="2734"/>
    <lineage>
        <taxon>Bacteria</taxon>
        <taxon>Bacillati</taxon>
        <taxon>Bacillota</taxon>
        <taxon>Clostridia</taxon>
        <taxon>Eubacteriales</taxon>
        <taxon>Symbiobacteriaceae</taxon>
        <taxon>Symbiobacterium</taxon>
    </lineage>
</organism>
<evidence type="ECO:0000256" key="1">
    <source>
        <dbReference type="ARBA" id="ARBA00004496"/>
    </source>
</evidence>
<dbReference type="GO" id="GO:0000287">
    <property type="term" value="F:magnesium ion binding"/>
    <property type="evidence" value="ECO:0007669"/>
    <property type="project" value="UniProtKB-UniRule"/>
</dbReference>
<dbReference type="FunFam" id="3.30.230.70:FF:000002">
    <property type="entry name" value="Polyribonucleotide nucleotidyltransferase"/>
    <property type="match status" value="1"/>
</dbReference>
<dbReference type="Pfam" id="PF00575">
    <property type="entry name" value="S1"/>
    <property type="match status" value="1"/>
</dbReference>
<comment type="function">
    <text evidence="9">Involved in mRNA degradation. Catalyzes the phosphorolysis of single-stranded polyribonucleotides processively in the 3'- to 5'-direction.</text>
</comment>
<feature type="compositionally biased region" description="Low complexity" evidence="10">
    <location>
        <begin position="729"/>
        <end position="747"/>
    </location>
</feature>
<name>A0A953IA91_SYMTR</name>
<dbReference type="InterPro" id="IPR036612">
    <property type="entry name" value="KH_dom_type_1_sf"/>
</dbReference>
<dbReference type="PROSITE" id="PS50084">
    <property type="entry name" value="KH_TYPE_1"/>
    <property type="match status" value="1"/>
</dbReference>
<dbReference type="InterPro" id="IPR036456">
    <property type="entry name" value="PNPase_PH_RNA-bd_sf"/>
</dbReference>
<dbReference type="Pfam" id="PF03726">
    <property type="entry name" value="PNPase"/>
    <property type="match status" value="1"/>
</dbReference>
<feature type="region of interest" description="Disordered" evidence="10">
    <location>
        <begin position="711"/>
        <end position="762"/>
    </location>
</feature>
<dbReference type="Proteomes" id="UP000732377">
    <property type="component" value="Unassembled WGS sequence"/>
</dbReference>
<dbReference type="HAMAP" id="MF_01595">
    <property type="entry name" value="PNPase"/>
    <property type="match status" value="1"/>
</dbReference>
<keyword evidence="5 9" id="KW-0548">Nucleotidyltransferase</keyword>
<dbReference type="InterPro" id="IPR027408">
    <property type="entry name" value="PNPase/RNase_PH_dom_sf"/>
</dbReference>
<keyword evidence="3 9" id="KW-0963">Cytoplasm</keyword>
<dbReference type="Gene3D" id="3.30.230.70">
    <property type="entry name" value="GHMP Kinase, N-terminal domain"/>
    <property type="match status" value="2"/>
</dbReference>
<comment type="subcellular location">
    <subcellularLocation>
        <location evidence="1 9">Cytoplasm</location>
    </subcellularLocation>
</comment>
<evidence type="ECO:0000256" key="7">
    <source>
        <dbReference type="ARBA" id="ARBA00022842"/>
    </source>
</evidence>
<dbReference type="GO" id="GO:0004654">
    <property type="term" value="F:polyribonucleotide nucleotidyltransferase activity"/>
    <property type="evidence" value="ECO:0007669"/>
    <property type="project" value="UniProtKB-UniRule"/>
</dbReference>
<dbReference type="Pfam" id="PF00013">
    <property type="entry name" value="KH_1"/>
    <property type="match status" value="1"/>
</dbReference>
<dbReference type="InterPro" id="IPR012340">
    <property type="entry name" value="NA-bd_OB-fold"/>
</dbReference>
<dbReference type="InterPro" id="IPR020568">
    <property type="entry name" value="Ribosomal_Su5_D2-typ_SF"/>
</dbReference>
<dbReference type="SMART" id="SM00316">
    <property type="entry name" value="S1"/>
    <property type="match status" value="1"/>
</dbReference>
<dbReference type="PIRSF" id="PIRSF005499">
    <property type="entry name" value="PNPase"/>
    <property type="match status" value="1"/>
</dbReference>
<feature type="binding site" evidence="9">
    <location>
        <position position="502"/>
    </location>
    <ligand>
        <name>Mg(2+)</name>
        <dbReference type="ChEBI" id="CHEBI:18420"/>
    </ligand>
</feature>
<accession>A0A953IA91</accession>
<dbReference type="GO" id="GO:0006402">
    <property type="term" value="P:mRNA catabolic process"/>
    <property type="evidence" value="ECO:0007669"/>
    <property type="project" value="UniProtKB-UniRule"/>
</dbReference>
<dbReference type="SUPFAM" id="SSF54791">
    <property type="entry name" value="Eukaryotic type KH-domain (KH-domain type I)"/>
    <property type="match status" value="1"/>
</dbReference>
<comment type="cofactor">
    <cofactor evidence="9">
        <name>Mg(2+)</name>
        <dbReference type="ChEBI" id="CHEBI:18420"/>
    </cofactor>
</comment>
<evidence type="ECO:0000256" key="8">
    <source>
        <dbReference type="ARBA" id="ARBA00022884"/>
    </source>
</evidence>
<dbReference type="Pfam" id="PF01138">
    <property type="entry name" value="RNase_PH"/>
    <property type="match status" value="2"/>
</dbReference>
<evidence type="ECO:0000313" key="13">
    <source>
        <dbReference type="Proteomes" id="UP000732377"/>
    </source>
</evidence>
<dbReference type="InterPro" id="IPR003029">
    <property type="entry name" value="S1_domain"/>
</dbReference>
<dbReference type="PANTHER" id="PTHR11252">
    <property type="entry name" value="POLYRIBONUCLEOTIDE NUCLEOTIDYLTRANSFERASE"/>
    <property type="match status" value="1"/>
</dbReference>
<dbReference type="SUPFAM" id="SSF54211">
    <property type="entry name" value="Ribosomal protein S5 domain 2-like"/>
    <property type="match status" value="2"/>
</dbReference>
<feature type="domain" description="S1 motif" evidence="11">
    <location>
        <begin position="643"/>
        <end position="711"/>
    </location>
</feature>
<keyword evidence="6 9" id="KW-0479">Metal-binding</keyword>
<evidence type="ECO:0000256" key="6">
    <source>
        <dbReference type="ARBA" id="ARBA00022723"/>
    </source>
</evidence>
<comment type="caution">
    <text evidence="12">The sequence shown here is derived from an EMBL/GenBank/DDBJ whole genome shotgun (WGS) entry which is preliminary data.</text>
</comment>
<dbReference type="InterPro" id="IPR004088">
    <property type="entry name" value="KH_dom_type_1"/>
</dbReference>
<dbReference type="GO" id="GO:0000175">
    <property type="term" value="F:3'-5'-RNA exonuclease activity"/>
    <property type="evidence" value="ECO:0007669"/>
    <property type="project" value="TreeGrafter"/>
</dbReference>
<dbReference type="EMBL" id="PIUK01000120">
    <property type="protein sequence ID" value="MBY6276929.1"/>
    <property type="molecule type" value="Genomic_DNA"/>
</dbReference>
<dbReference type="SMART" id="SM00322">
    <property type="entry name" value="KH"/>
    <property type="match status" value="1"/>
</dbReference>
<evidence type="ECO:0000256" key="4">
    <source>
        <dbReference type="ARBA" id="ARBA00022679"/>
    </source>
</evidence>
<evidence type="ECO:0000256" key="9">
    <source>
        <dbReference type="HAMAP-Rule" id="MF_01595"/>
    </source>
</evidence>
<dbReference type="PANTHER" id="PTHR11252:SF0">
    <property type="entry name" value="POLYRIBONUCLEOTIDE NUCLEOTIDYLTRANSFERASE 1, MITOCHONDRIAL"/>
    <property type="match status" value="1"/>
</dbReference>
<dbReference type="AlphaFoldDB" id="A0A953IA91"/>
<dbReference type="SUPFAM" id="SSF46915">
    <property type="entry name" value="Polynucleotide phosphorylase/guanosine pentaphosphate synthase (PNPase/GPSI), domain 3"/>
    <property type="match status" value="1"/>
</dbReference>
<feature type="binding site" evidence="9">
    <location>
        <position position="508"/>
    </location>
    <ligand>
        <name>Mg(2+)</name>
        <dbReference type="ChEBI" id="CHEBI:18420"/>
    </ligand>
</feature>
<dbReference type="Gene3D" id="3.30.1370.10">
    <property type="entry name" value="K Homology domain, type 1"/>
    <property type="match status" value="1"/>
</dbReference>